<dbReference type="EMBL" id="LUXO01000035">
    <property type="protein sequence ID" value="KZV01095.1"/>
    <property type="molecule type" value="Genomic_DNA"/>
</dbReference>
<comment type="caution">
    <text evidence="1">The sequence shown here is derived from an EMBL/GenBank/DDBJ whole genome shotgun (WGS) entry which is preliminary data.</text>
</comment>
<dbReference type="AlphaFoldDB" id="A0AAW3RE54"/>
<name>A0AAW3RE54_LACPN</name>
<dbReference type="Proteomes" id="UP000076872">
    <property type="component" value="Unassembled WGS sequence"/>
</dbReference>
<organism evidence="1 2">
    <name type="scientific">Lactiplantibacillus plantarum</name>
    <name type="common">Lactobacillus plantarum</name>
    <dbReference type="NCBI Taxonomy" id="1590"/>
    <lineage>
        <taxon>Bacteria</taxon>
        <taxon>Bacillati</taxon>
        <taxon>Bacillota</taxon>
        <taxon>Bacilli</taxon>
        <taxon>Lactobacillales</taxon>
        <taxon>Lactobacillaceae</taxon>
        <taxon>Lactiplantibacillus</taxon>
    </lineage>
</organism>
<reference evidence="1 2" key="1">
    <citation type="submission" date="2016-03" db="EMBL/GenBank/DDBJ databases">
        <title>Comparative genomics of 54 Lactobacillus plantarum strains reveals genomic uncoupling from niche constraints.</title>
        <authorList>
            <person name="Martino M.E."/>
        </authorList>
    </citation>
    <scope>NUCLEOTIDE SEQUENCE [LARGE SCALE GENOMIC DNA]</scope>
    <source>
        <strain evidence="1 2">NAB2</strain>
    </source>
</reference>
<evidence type="ECO:0000313" key="1">
    <source>
        <dbReference type="EMBL" id="KZV01095.1"/>
    </source>
</evidence>
<evidence type="ECO:0000313" key="2">
    <source>
        <dbReference type="Proteomes" id="UP000076872"/>
    </source>
</evidence>
<sequence length="41" mass="4786">MTMLKLILINWQLMNYLVLVLAVTYRITLACELKVFVSLTI</sequence>
<accession>A0AAW3RE54</accession>
<gene>
    <name evidence="1" type="ORF">NAB2_3004</name>
</gene>
<protein>
    <submittedName>
        <fullName evidence="1">Uncharacterized protein</fullName>
    </submittedName>
</protein>
<proteinExistence type="predicted"/>